<dbReference type="Proteomes" id="UP000198362">
    <property type="component" value="Unassembled WGS sequence"/>
</dbReference>
<gene>
    <name evidence="7" type="primary">aroA</name>
    <name evidence="9" type="ORF">SAMN05421812_10914</name>
</gene>
<feature type="binding site" evidence="7">
    <location>
        <position position="170"/>
    </location>
    <ligand>
        <name>3-phosphoshikimate</name>
        <dbReference type="ChEBI" id="CHEBI:145989"/>
    </ligand>
</feature>
<dbReference type="InterPro" id="IPR023193">
    <property type="entry name" value="EPSP_synthase_CS"/>
</dbReference>
<feature type="binding site" evidence="7">
    <location>
        <position position="308"/>
    </location>
    <ligand>
        <name>3-phosphoshikimate</name>
        <dbReference type="ChEBI" id="CHEBI:145989"/>
    </ligand>
</feature>
<dbReference type="RefSeq" id="WP_179266310.1">
    <property type="nucleotide sequence ID" value="NZ_FZPH01000009.1"/>
</dbReference>
<reference evidence="9 10" key="1">
    <citation type="submission" date="2017-06" db="EMBL/GenBank/DDBJ databases">
        <authorList>
            <person name="Kim H.J."/>
            <person name="Triplett B.A."/>
        </authorList>
    </citation>
    <scope>NUCLEOTIDE SEQUENCE [LARGE SCALE GENOMIC DNA]</scope>
    <source>
        <strain evidence="9 10">CGMCC 4.5593</strain>
    </source>
</reference>
<feature type="binding site" evidence="7">
    <location>
        <position position="172"/>
    </location>
    <ligand>
        <name>phosphoenolpyruvate</name>
        <dbReference type="ChEBI" id="CHEBI:58702"/>
    </ligand>
</feature>
<dbReference type="EC" id="2.5.1.19" evidence="7"/>
<feature type="binding site" evidence="7">
    <location>
        <position position="100"/>
    </location>
    <ligand>
        <name>phosphoenolpyruvate</name>
        <dbReference type="ChEBI" id="CHEBI:58702"/>
    </ligand>
</feature>
<feature type="binding site" evidence="7">
    <location>
        <position position="171"/>
    </location>
    <ligand>
        <name>3-phosphoshikimate</name>
        <dbReference type="ChEBI" id="CHEBI:145989"/>
    </ligand>
</feature>
<comment type="similarity">
    <text evidence="2 7">Belongs to the EPSP synthase family.</text>
</comment>
<comment type="subunit">
    <text evidence="7">Monomer.</text>
</comment>
<comment type="caution">
    <text evidence="7">Lacks conserved residue(s) required for the propagation of feature annotation.</text>
</comment>
<evidence type="ECO:0000259" key="8">
    <source>
        <dbReference type="Pfam" id="PF00275"/>
    </source>
</evidence>
<dbReference type="GO" id="GO:0003866">
    <property type="term" value="F:3-phosphoshikimate 1-carboxyvinyltransferase activity"/>
    <property type="evidence" value="ECO:0007669"/>
    <property type="project" value="UniProtKB-UniRule"/>
</dbReference>
<accession>A0A239NH16</accession>
<feature type="active site" description="Proton acceptor" evidence="7">
    <location>
        <position position="308"/>
    </location>
</feature>
<comment type="subcellular location">
    <subcellularLocation>
        <location evidence="7">Cytoplasm</location>
    </subcellularLocation>
</comment>
<dbReference type="GO" id="GO:0009073">
    <property type="term" value="P:aromatic amino acid family biosynthetic process"/>
    <property type="evidence" value="ECO:0007669"/>
    <property type="project" value="UniProtKB-KW"/>
</dbReference>
<evidence type="ECO:0000256" key="6">
    <source>
        <dbReference type="ARBA" id="ARBA00044633"/>
    </source>
</evidence>
<dbReference type="HAMAP" id="MF_00210">
    <property type="entry name" value="EPSP_synth"/>
    <property type="match status" value="1"/>
</dbReference>
<feature type="binding site" evidence="7">
    <location>
        <position position="339"/>
    </location>
    <ligand>
        <name>phosphoenolpyruvate</name>
        <dbReference type="ChEBI" id="CHEBI:58702"/>
    </ligand>
</feature>
<dbReference type="PANTHER" id="PTHR21090:SF5">
    <property type="entry name" value="PENTAFUNCTIONAL AROM POLYPEPTIDE"/>
    <property type="match status" value="1"/>
</dbReference>
<dbReference type="NCBIfam" id="TIGR01356">
    <property type="entry name" value="aroA"/>
    <property type="match status" value="1"/>
</dbReference>
<feature type="binding site" evidence="7">
    <location>
        <position position="27"/>
    </location>
    <ligand>
        <name>3-phosphoshikimate</name>
        <dbReference type="ChEBI" id="CHEBI:145989"/>
    </ligand>
</feature>
<feature type="binding site" evidence="7">
    <location>
        <position position="172"/>
    </location>
    <ligand>
        <name>3-phosphoshikimate</name>
        <dbReference type="ChEBI" id="CHEBI:145989"/>
    </ligand>
</feature>
<evidence type="ECO:0000256" key="2">
    <source>
        <dbReference type="ARBA" id="ARBA00009948"/>
    </source>
</evidence>
<evidence type="ECO:0000256" key="1">
    <source>
        <dbReference type="ARBA" id="ARBA00004811"/>
    </source>
</evidence>
<dbReference type="Pfam" id="PF00275">
    <property type="entry name" value="EPSP_synthase"/>
    <property type="match status" value="1"/>
</dbReference>
<evidence type="ECO:0000256" key="7">
    <source>
        <dbReference type="HAMAP-Rule" id="MF_00210"/>
    </source>
</evidence>
<feature type="binding site" evidence="7">
    <location>
        <position position="405"/>
    </location>
    <ligand>
        <name>phosphoenolpyruvate</name>
        <dbReference type="ChEBI" id="CHEBI:58702"/>
    </ligand>
</feature>
<dbReference type="AlphaFoldDB" id="A0A239NH16"/>
<feature type="binding site" evidence="7">
    <location>
        <position position="198"/>
    </location>
    <ligand>
        <name>3-phosphoshikimate</name>
        <dbReference type="ChEBI" id="CHEBI:145989"/>
    </ligand>
</feature>
<evidence type="ECO:0000313" key="10">
    <source>
        <dbReference type="Proteomes" id="UP000198362"/>
    </source>
</evidence>
<feature type="binding site" evidence="7">
    <location>
        <position position="128"/>
    </location>
    <ligand>
        <name>phosphoenolpyruvate</name>
        <dbReference type="ChEBI" id="CHEBI:58702"/>
    </ligand>
</feature>
<feature type="binding site" evidence="7">
    <location>
        <position position="380"/>
    </location>
    <ligand>
        <name>phosphoenolpyruvate</name>
        <dbReference type="ChEBI" id="CHEBI:58702"/>
    </ligand>
</feature>
<comment type="pathway">
    <text evidence="1 7">Metabolic intermediate biosynthesis; chorismate biosynthesis; chorismate from D-erythrose 4-phosphate and phosphoenolpyruvate: step 6/7.</text>
</comment>
<dbReference type="GO" id="GO:0005737">
    <property type="term" value="C:cytoplasm"/>
    <property type="evidence" value="ECO:0007669"/>
    <property type="project" value="UniProtKB-SubCell"/>
</dbReference>
<sequence length="419" mass="43112">MPDFPDVLAVSPSRGPLDAVVRPPGSKSITNRALLCAALAPGTSTLSGVLFADDTRAMLGAITALGATVDADPATSRVTVTGVDLRAGTSDIAVDARQSGTTARFVLPVAAARPGHTVLDGAPQLRARPFGPVLDAVRDLGADVSAGEFLPATVRGPLRGGPVQVSGHISSQFLSGLLLAGPLMAGGLAVEVTSPLVSVPYVEMTKAVMAAFGVPVDGLRVAPGSYRATDYAVEPDASAASYLLAAAAVAGGTVTVEGLGTGSLQGDVRFADVLAEMGAHVLRTADSLTVSVDGPLTGVDVDMADISDTAQTLAAVAVFADSPTRVRGIGFIRRKETDRVAAIVTELRRAGIDATEDDDGFTIHPGQPRPTRFATYDDHRMAMSLSLLGLRVPGIEIADPGCVTKTYPDFFEDLDRLLF</sequence>
<keyword evidence="3 7" id="KW-0028">Amino-acid biosynthesis</keyword>
<keyword evidence="4 7" id="KW-0808">Transferase</keyword>
<dbReference type="EMBL" id="FZPH01000009">
    <property type="protein sequence ID" value="SNT54171.1"/>
    <property type="molecule type" value="Genomic_DNA"/>
</dbReference>
<dbReference type="PANTHER" id="PTHR21090">
    <property type="entry name" value="AROM/DEHYDROQUINATE SYNTHASE"/>
    <property type="match status" value="1"/>
</dbReference>
<keyword evidence="5 7" id="KW-0057">Aromatic amino acid biosynthesis</keyword>
<feature type="domain" description="Enolpyruvate transferase" evidence="8">
    <location>
        <begin position="15"/>
        <end position="414"/>
    </location>
</feature>
<evidence type="ECO:0000256" key="5">
    <source>
        <dbReference type="ARBA" id="ARBA00023141"/>
    </source>
</evidence>
<dbReference type="PROSITE" id="PS00885">
    <property type="entry name" value="EPSP_SYNTHASE_2"/>
    <property type="match status" value="1"/>
</dbReference>
<name>A0A239NH16_9ACTN</name>
<dbReference type="PIRSF" id="PIRSF000505">
    <property type="entry name" value="EPSPS"/>
    <property type="match status" value="1"/>
</dbReference>
<dbReference type="GO" id="GO:0009423">
    <property type="term" value="P:chorismate biosynthetic process"/>
    <property type="evidence" value="ECO:0007669"/>
    <property type="project" value="UniProtKB-UniRule"/>
</dbReference>
<dbReference type="UniPathway" id="UPA00053">
    <property type="reaction ID" value="UER00089"/>
</dbReference>
<dbReference type="GO" id="GO:0008652">
    <property type="term" value="P:amino acid biosynthetic process"/>
    <property type="evidence" value="ECO:0007669"/>
    <property type="project" value="UniProtKB-KW"/>
</dbReference>
<dbReference type="InterPro" id="IPR036968">
    <property type="entry name" value="Enolpyruvate_Tfrase_sf"/>
</dbReference>
<evidence type="ECO:0000313" key="9">
    <source>
        <dbReference type="EMBL" id="SNT54171.1"/>
    </source>
</evidence>
<protein>
    <recommendedName>
        <fullName evidence="7">3-phosphoshikimate 1-carboxyvinyltransferase</fullName>
        <ecNumber evidence="7">2.5.1.19</ecNumber>
    </recommendedName>
    <alternativeName>
        <fullName evidence="7">5-enolpyruvylshikimate-3-phosphate synthase</fullName>
        <shortName evidence="7">EPSP synthase</shortName>
        <shortName evidence="7">EPSPS</shortName>
    </alternativeName>
</protein>
<dbReference type="SUPFAM" id="SSF55205">
    <property type="entry name" value="EPT/RTPC-like"/>
    <property type="match status" value="1"/>
</dbReference>
<feature type="binding site" evidence="7">
    <location>
        <position position="27"/>
    </location>
    <ligand>
        <name>phosphoenolpyruvate</name>
        <dbReference type="ChEBI" id="CHEBI:58702"/>
    </ligand>
</feature>
<dbReference type="InterPro" id="IPR013792">
    <property type="entry name" value="RNA3'P_cycl/enolpyr_Trfase_a/b"/>
</dbReference>
<keyword evidence="7" id="KW-0963">Cytoplasm</keyword>
<feature type="binding site" evidence="7">
    <location>
        <position position="335"/>
    </location>
    <ligand>
        <name>3-phosphoshikimate</name>
        <dbReference type="ChEBI" id="CHEBI:145989"/>
    </ligand>
</feature>
<comment type="catalytic activity">
    <reaction evidence="6">
        <text>3-phosphoshikimate + phosphoenolpyruvate = 5-O-(1-carboxyvinyl)-3-phosphoshikimate + phosphate</text>
        <dbReference type="Rhea" id="RHEA:21256"/>
        <dbReference type="ChEBI" id="CHEBI:43474"/>
        <dbReference type="ChEBI" id="CHEBI:57701"/>
        <dbReference type="ChEBI" id="CHEBI:58702"/>
        <dbReference type="ChEBI" id="CHEBI:145989"/>
        <dbReference type="EC" id="2.5.1.19"/>
    </reaction>
    <physiologicalReaction direction="left-to-right" evidence="6">
        <dbReference type="Rhea" id="RHEA:21257"/>
    </physiologicalReaction>
</comment>
<evidence type="ECO:0000256" key="3">
    <source>
        <dbReference type="ARBA" id="ARBA00022605"/>
    </source>
</evidence>
<organism evidence="9 10">
    <name type="scientific">Asanoa hainanensis</name>
    <dbReference type="NCBI Taxonomy" id="560556"/>
    <lineage>
        <taxon>Bacteria</taxon>
        <taxon>Bacillati</taxon>
        <taxon>Actinomycetota</taxon>
        <taxon>Actinomycetes</taxon>
        <taxon>Micromonosporales</taxon>
        <taxon>Micromonosporaceae</taxon>
        <taxon>Asanoa</taxon>
    </lineage>
</organism>
<dbReference type="InterPro" id="IPR006264">
    <property type="entry name" value="EPSP_synthase"/>
</dbReference>
<proteinExistence type="inferred from homology"/>
<feature type="binding site" evidence="7">
    <location>
        <position position="28"/>
    </location>
    <ligand>
        <name>3-phosphoshikimate</name>
        <dbReference type="ChEBI" id="CHEBI:145989"/>
    </ligand>
</feature>
<feature type="binding site" evidence="7">
    <location>
        <position position="32"/>
    </location>
    <ligand>
        <name>3-phosphoshikimate</name>
        <dbReference type="ChEBI" id="CHEBI:145989"/>
    </ligand>
</feature>
<dbReference type="InterPro" id="IPR001986">
    <property type="entry name" value="Enolpyruvate_Tfrase_dom"/>
</dbReference>
<dbReference type="CDD" id="cd01556">
    <property type="entry name" value="EPSP_synthase"/>
    <property type="match status" value="1"/>
</dbReference>
<evidence type="ECO:0000256" key="4">
    <source>
        <dbReference type="ARBA" id="ARBA00022679"/>
    </source>
</evidence>
<comment type="function">
    <text evidence="7">Catalyzes the transfer of the enolpyruvyl moiety of phosphoenolpyruvate (PEP) to the 5-hydroxyl of shikimate-3-phosphate (S3P) to produce enolpyruvyl shikimate-3-phosphate and inorganic phosphate.</text>
</comment>
<dbReference type="Gene3D" id="3.65.10.10">
    <property type="entry name" value="Enolpyruvate transferase domain"/>
    <property type="match status" value="2"/>
</dbReference>
<keyword evidence="10" id="KW-1185">Reference proteome</keyword>